<reference evidence="1" key="1">
    <citation type="submission" date="2022-08" db="EMBL/GenBank/DDBJ databases">
        <authorList>
            <person name="Kallberg Y."/>
            <person name="Tangrot J."/>
            <person name="Rosling A."/>
        </authorList>
    </citation>
    <scope>NUCLEOTIDE SEQUENCE</scope>
    <source>
        <strain evidence="1">Wild A</strain>
    </source>
</reference>
<evidence type="ECO:0000313" key="2">
    <source>
        <dbReference type="Proteomes" id="UP001153678"/>
    </source>
</evidence>
<dbReference type="PANTHER" id="PTHR33129:SF1">
    <property type="entry name" value="ATP-BINDING PROTEIN"/>
    <property type="match status" value="1"/>
</dbReference>
<accession>A0A9W4T3U1</accession>
<dbReference type="Proteomes" id="UP001153678">
    <property type="component" value="Unassembled WGS sequence"/>
</dbReference>
<keyword evidence="2" id="KW-1185">Reference proteome</keyword>
<dbReference type="InterPro" id="IPR052980">
    <property type="entry name" value="Crinkler_effector"/>
</dbReference>
<dbReference type="EMBL" id="CAMKVN010007388">
    <property type="protein sequence ID" value="CAI2191412.1"/>
    <property type="molecule type" value="Genomic_DNA"/>
</dbReference>
<sequence>MTHIYWESPKNVYSGAVKGAGIIINGTPGIGKSFFAVYLLYQARWHPSYISTTKCYVLDGDKYYSYNGTVSDVALEMKDRSLIWYIVDGKVLEHMRVFWNIVTILVCSPAREYYKELEKEGILMYMPLWDVDELEKGFYCTLGPSDNIELINRLFREQLGKKLTKE</sequence>
<organism evidence="1 2">
    <name type="scientific">Funneliformis geosporum</name>
    <dbReference type="NCBI Taxonomy" id="1117311"/>
    <lineage>
        <taxon>Eukaryota</taxon>
        <taxon>Fungi</taxon>
        <taxon>Fungi incertae sedis</taxon>
        <taxon>Mucoromycota</taxon>
        <taxon>Glomeromycotina</taxon>
        <taxon>Glomeromycetes</taxon>
        <taxon>Glomerales</taxon>
        <taxon>Glomeraceae</taxon>
        <taxon>Funneliformis</taxon>
    </lineage>
</organism>
<dbReference type="PANTHER" id="PTHR33129">
    <property type="entry name" value="PROTEIN KINASE DOMAIN-CONTAINING PROTEIN-RELATED"/>
    <property type="match status" value="1"/>
</dbReference>
<name>A0A9W4T3U1_9GLOM</name>
<dbReference type="AlphaFoldDB" id="A0A9W4T3U1"/>
<comment type="caution">
    <text evidence="1">The sequence shown here is derived from an EMBL/GenBank/DDBJ whole genome shotgun (WGS) entry which is preliminary data.</text>
</comment>
<dbReference type="OrthoDB" id="2439676at2759"/>
<evidence type="ECO:0000313" key="1">
    <source>
        <dbReference type="EMBL" id="CAI2191412.1"/>
    </source>
</evidence>
<protein>
    <submittedName>
        <fullName evidence="1">8509_t:CDS:1</fullName>
    </submittedName>
</protein>
<proteinExistence type="predicted"/>
<gene>
    <name evidence="1" type="ORF">FWILDA_LOCUS15059</name>
</gene>
<feature type="non-terminal residue" evidence="1">
    <location>
        <position position="166"/>
    </location>
</feature>